<proteinExistence type="predicted"/>
<feature type="region of interest" description="Disordered" evidence="1">
    <location>
        <begin position="82"/>
        <end position="106"/>
    </location>
</feature>
<reference evidence="3 4" key="1">
    <citation type="submission" date="2017-05" db="EMBL/GenBank/DDBJ databases">
        <authorList>
            <person name="Varghese N."/>
            <person name="Submissions S."/>
        </authorList>
    </citation>
    <scope>NUCLEOTIDE SEQUENCE [LARGE SCALE GENOMIC DNA]</scope>
    <source>
        <strain evidence="3 4">DSM 46834</strain>
    </source>
</reference>
<evidence type="ECO:0000256" key="2">
    <source>
        <dbReference type="SAM" id="Phobius"/>
    </source>
</evidence>
<feature type="region of interest" description="Disordered" evidence="1">
    <location>
        <begin position="128"/>
        <end position="166"/>
    </location>
</feature>
<dbReference type="AlphaFoldDB" id="A0A521DKU3"/>
<keyword evidence="2" id="KW-0812">Transmembrane</keyword>
<keyword evidence="2" id="KW-0472">Membrane</keyword>
<evidence type="ECO:0000256" key="1">
    <source>
        <dbReference type="SAM" id="MobiDB-lite"/>
    </source>
</evidence>
<evidence type="ECO:0000313" key="3">
    <source>
        <dbReference type="EMBL" id="SMO72215.1"/>
    </source>
</evidence>
<feature type="transmembrane region" description="Helical" evidence="2">
    <location>
        <begin position="201"/>
        <end position="218"/>
    </location>
</feature>
<gene>
    <name evidence="3" type="ORF">SAMN06273567_103293</name>
</gene>
<dbReference type="Proteomes" id="UP000317484">
    <property type="component" value="Unassembled WGS sequence"/>
</dbReference>
<organism evidence="3 4">
    <name type="scientific">Geodermatophilus aquaeductus</name>
    <dbReference type="NCBI Taxonomy" id="1564161"/>
    <lineage>
        <taxon>Bacteria</taxon>
        <taxon>Bacillati</taxon>
        <taxon>Actinomycetota</taxon>
        <taxon>Actinomycetes</taxon>
        <taxon>Geodermatophilales</taxon>
        <taxon>Geodermatophilaceae</taxon>
        <taxon>Geodermatophilus</taxon>
    </lineage>
</organism>
<protein>
    <recommendedName>
        <fullName evidence="5">DUF308 domain-containing protein</fullName>
    </recommendedName>
</protein>
<name>A0A521DKU3_9ACTN</name>
<keyword evidence="4" id="KW-1185">Reference proteome</keyword>
<accession>A0A521DKU3</accession>
<dbReference type="RefSeq" id="WP_142458400.1">
    <property type="nucleotide sequence ID" value="NZ_FXTJ01000003.1"/>
</dbReference>
<feature type="compositionally biased region" description="Basic and acidic residues" evidence="1">
    <location>
        <begin position="82"/>
        <end position="92"/>
    </location>
</feature>
<sequence>MTGPRRGRGRRDNGLDATLWAPLRDVDPRVGEHLLDVLRDAGIAAYLEPAADVGPYTRTVFLPSPPADRLFVDRTRLGEGRSLVDRHADDHAPAQGPAAERRPLRRDLDEDAEWARIVAAYEAEHGRTVVEDAAPAQPAAPRPVPAPVEEAEDPAAEEHYEPPPAPPVPMPSPSTLYAVLLAAAGVVLVGAPGVLGLTSETGLVLGVAALVGSAALALSRMRDRDDDGDDGAVV</sequence>
<evidence type="ECO:0008006" key="5">
    <source>
        <dbReference type="Google" id="ProtNLM"/>
    </source>
</evidence>
<feature type="transmembrane region" description="Helical" evidence="2">
    <location>
        <begin position="176"/>
        <end position="195"/>
    </location>
</feature>
<keyword evidence="2" id="KW-1133">Transmembrane helix</keyword>
<dbReference type="EMBL" id="FXTJ01000003">
    <property type="protein sequence ID" value="SMO72215.1"/>
    <property type="molecule type" value="Genomic_DNA"/>
</dbReference>
<evidence type="ECO:0000313" key="4">
    <source>
        <dbReference type="Proteomes" id="UP000317484"/>
    </source>
</evidence>